<dbReference type="InterPro" id="IPR050572">
    <property type="entry name" value="Fe-S_Ferredoxin"/>
</dbReference>
<dbReference type="Pfam" id="PF12798">
    <property type="entry name" value="Fer4_3"/>
    <property type="match status" value="1"/>
</dbReference>
<name>A0A3R9F5Z8_9ENTR</name>
<evidence type="ECO:0000259" key="5">
    <source>
        <dbReference type="PROSITE" id="PS51379"/>
    </source>
</evidence>
<keyword evidence="3" id="KW-0408">Iron</keyword>
<feature type="domain" description="4Fe-4S ferredoxin-type" evidence="5">
    <location>
        <begin position="114"/>
        <end position="148"/>
    </location>
</feature>
<dbReference type="GO" id="GO:0051539">
    <property type="term" value="F:4 iron, 4 sulfur cluster binding"/>
    <property type="evidence" value="ECO:0007669"/>
    <property type="project" value="UniProtKB-KW"/>
</dbReference>
<feature type="domain" description="4Fe-4S ferredoxin-type" evidence="5">
    <location>
        <begin position="149"/>
        <end position="178"/>
    </location>
</feature>
<reference evidence="6 7" key="1">
    <citation type="submission" date="2018-10" db="EMBL/GenBank/DDBJ databases">
        <title>Transmission dynamics of multidrug resistant bacteria on intensive care unit surfaces.</title>
        <authorList>
            <person name="D'Souza A.W."/>
            <person name="Potter R.F."/>
            <person name="Wallace M."/>
            <person name="Shupe A."/>
            <person name="Patel S."/>
            <person name="Sun S."/>
            <person name="Gul D."/>
            <person name="Kwon J.H."/>
            <person name="Andleeb S."/>
            <person name="Burnham C.-A.D."/>
            <person name="Dantas G."/>
        </authorList>
    </citation>
    <scope>NUCLEOTIDE SEQUENCE [LARGE SCALE GENOMIC DNA]</scope>
    <source>
        <strain evidence="6 7">AS_373</strain>
    </source>
</reference>
<dbReference type="AlphaFoldDB" id="A0A3R9F5Z8"/>
<dbReference type="Proteomes" id="UP000275331">
    <property type="component" value="Unassembled WGS sequence"/>
</dbReference>
<keyword evidence="4" id="KW-0411">Iron-sulfur</keyword>
<protein>
    <submittedName>
        <fullName evidence="6">4Fe-4S dicluster domain-containing protein</fullName>
    </submittedName>
</protein>
<dbReference type="SUPFAM" id="SSF54862">
    <property type="entry name" value="4Fe-4S ferredoxins"/>
    <property type="match status" value="1"/>
</dbReference>
<accession>A0A3R9F5Z8</accession>
<evidence type="ECO:0000256" key="1">
    <source>
        <dbReference type="ARBA" id="ARBA00022485"/>
    </source>
</evidence>
<dbReference type="RefSeq" id="WP_125293336.1">
    <property type="nucleotide sequence ID" value="NZ_JAPTZM010000004.1"/>
</dbReference>
<dbReference type="InterPro" id="IPR017900">
    <property type="entry name" value="4Fe4S_Fe_S_CS"/>
</dbReference>
<evidence type="ECO:0000256" key="3">
    <source>
        <dbReference type="ARBA" id="ARBA00023004"/>
    </source>
</evidence>
<evidence type="ECO:0000256" key="2">
    <source>
        <dbReference type="ARBA" id="ARBA00022723"/>
    </source>
</evidence>
<dbReference type="GO" id="GO:0046872">
    <property type="term" value="F:metal ion binding"/>
    <property type="evidence" value="ECO:0007669"/>
    <property type="project" value="UniProtKB-KW"/>
</dbReference>
<evidence type="ECO:0000313" key="7">
    <source>
        <dbReference type="Proteomes" id="UP000275331"/>
    </source>
</evidence>
<dbReference type="InterPro" id="IPR017896">
    <property type="entry name" value="4Fe4S_Fe-S-bd"/>
</dbReference>
<dbReference type="PANTHER" id="PTHR43687">
    <property type="entry name" value="ADENYLYLSULFATE REDUCTASE, BETA SUBUNIT"/>
    <property type="match status" value="1"/>
</dbReference>
<feature type="domain" description="4Fe-4S ferredoxin-type" evidence="5">
    <location>
        <begin position="48"/>
        <end position="79"/>
    </location>
</feature>
<comment type="caution">
    <text evidence="6">The sequence shown here is derived from an EMBL/GenBank/DDBJ whole genome shotgun (WGS) entry which is preliminary data.</text>
</comment>
<keyword evidence="2" id="KW-0479">Metal-binding</keyword>
<feature type="domain" description="4Fe-4S ferredoxin-type" evidence="5">
    <location>
        <begin position="82"/>
        <end position="111"/>
    </location>
</feature>
<dbReference type="PROSITE" id="PS00198">
    <property type="entry name" value="4FE4S_FER_1"/>
    <property type="match status" value="1"/>
</dbReference>
<dbReference type="PROSITE" id="PS51379">
    <property type="entry name" value="4FE4S_FER_2"/>
    <property type="match status" value="4"/>
</dbReference>
<dbReference type="PANTHER" id="PTHR43687:SF1">
    <property type="entry name" value="FERREDOXIN III"/>
    <property type="match status" value="1"/>
</dbReference>
<proteinExistence type="predicted"/>
<organism evidence="6 7">
    <name type="scientific">Atlantibacter subterraneus</name>
    <dbReference type="NCBI Taxonomy" id="255519"/>
    <lineage>
        <taxon>Bacteria</taxon>
        <taxon>Pseudomonadati</taxon>
        <taxon>Pseudomonadota</taxon>
        <taxon>Gammaproteobacteria</taxon>
        <taxon>Enterobacterales</taxon>
        <taxon>Enterobacteriaceae</taxon>
        <taxon>Atlantibacter</taxon>
    </lineage>
</organism>
<evidence type="ECO:0000313" key="6">
    <source>
        <dbReference type="EMBL" id="RSE26773.1"/>
    </source>
</evidence>
<dbReference type="EMBL" id="RHXB01000005">
    <property type="protein sequence ID" value="RSE26773.1"/>
    <property type="molecule type" value="Genomic_DNA"/>
</dbReference>
<dbReference type="Pfam" id="PF12800">
    <property type="entry name" value="Fer4_4"/>
    <property type="match status" value="1"/>
</dbReference>
<keyword evidence="1" id="KW-0004">4Fe-4S</keyword>
<sequence>MNKTERYYQQYMSHRHVSRRGLFRAFVTASRNVAPPPAALPPWPLPPGALTTAQFFAQCDKCQQCVQACPMGVLITHQEGFPQLAIEYASCDGCAACIQACPTGALQPQPRFDTRLRPVFTDACIHGARGCDRCVEVCPQRACSVGESGLPKADADSCNGCGECLIQCDRQAITLISVL</sequence>
<dbReference type="OrthoDB" id="9808559at2"/>
<gene>
    <name evidence="6" type="ORF">EGT71_10180</name>
</gene>
<evidence type="ECO:0000256" key="4">
    <source>
        <dbReference type="ARBA" id="ARBA00023014"/>
    </source>
</evidence>
<dbReference type="Pfam" id="PF12838">
    <property type="entry name" value="Fer4_7"/>
    <property type="match status" value="1"/>
</dbReference>
<dbReference type="Gene3D" id="3.30.70.20">
    <property type="match status" value="2"/>
</dbReference>